<dbReference type="GO" id="GO:0005737">
    <property type="term" value="C:cytoplasm"/>
    <property type="evidence" value="ECO:0007669"/>
    <property type="project" value="TreeGrafter"/>
</dbReference>
<dbReference type="InterPro" id="IPR036873">
    <property type="entry name" value="Rhodanese-like_dom_sf"/>
</dbReference>
<dbReference type="GO" id="GO:0032447">
    <property type="term" value="P:protein urmylation"/>
    <property type="evidence" value="ECO:0007669"/>
    <property type="project" value="TreeGrafter"/>
</dbReference>
<proteinExistence type="predicted"/>
<dbReference type="AlphaFoldDB" id="A0A0N4VPQ5"/>
<dbReference type="GO" id="GO:0042292">
    <property type="term" value="F:URM1 activating enzyme activity"/>
    <property type="evidence" value="ECO:0007669"/>
    <property type="project" value="TreeGrafter"/>
</dbReference>
<keyword evidence="1" id="KW-0501">Molybdenum cofactor biosynthesis</keyword>
<dbReference type="SMART" id="SM00450">
    <property type="entry name" value="RHOD"/>
    <property type="match status" value="1"/>
</dbReference>
<evidence type="ECO:0000313" key="5">
    <source>
        <dbReference type="WBParaSite" id="EVEC_0001298901-mRNA-1"/>
    </source>
</evidence>
<dbReference type="Pfam" id="PF00581">
    <property type="entry name" value="Rhodanese"/>
    <property type="match status" value="1"/>
</dbReference>
<accession>A0A0N4VPQ5</accession>
<dbReference type="GO" id="GO:0004792">
    <property type="term" value="F:thiosulfate-cyanide sulfurtransferase activity"/>
    <property type="evidence" value="ECO:0007669"/>
    <property type="project" value="TreeGrafter"/>
</dbReference>
<dbReference type="Gene3D" id="3.40.250.10">
    <property type="entry name" value="Rhodanese-like domain"/>
    <property type="match status" value="1"/>
</dbReference>
<dbReference type="InterPro" id="IPR000594">
    <property type="entry name" value="ThiF_NAD_FAD-bd"/>
</dbReference>
<dbReference type="Proteomes" id="UP000274131">
    <property type="component" value="Unassembled WGS sequence"/>
</dbReference>
<dbReference type="CDD" id="cd00757">
    <property type="entry name" value="ThiF_MoeB_HesA_family"/>
    <property type="match status" value="2"/>
</dbReference>
<dbReference type="PANTHER" id="PTHR10953">
    <property type="entry name" value="UBIQUITIN-ACTIVATING ENZYME E1"/>
    <property type="match status" value="1"/>
</dbReference>
<evidence type="ECO:0000313" key="3">
    <source>
        <dbReference type="EMBL" id="VDD97400.1"/>
    </source>
</evidence>
<dbReference type="EMBL" id="UXUI01013578">
    <property type="protein sequence ID" value="VDD97400.1"/>
    <property type="molecule type" value="Genomic_DNA"/>
</dbReference>
<name>A0A0N4VPQ5_ENTVE</name>
<feature type="domain" description="Rhodanese" evidence="2">
    <location>
        <begin position="644"/>
        <end position="751"/>
    </location>
</feature>
<dbReference type="PROSITE" id="PS50206">
    <property type="entry name" value="RHODANESE_3"/>
    <property type="match status" value="1"/>
</dbReference>
<dbReference type="OrthoDB" id="10261062at2759"/>
<dbReference type="InterPro" id="IPR001763">
    <property type="entry name" value="Rhodanese-like_dom"/>
</dbReference>
<gene>
    <name evidence="3" type="ORF">EVEC_LOCUS12151</name>
</gene>
<evidence type="ECO:0000313" key="4">
    <source>
        <dbReference type="Proteomes" id="UP000274131"/>
    </source>
</evidence>
<reference evidence="3 4" key="2">
    <citation type="submission" date="2018-10" db="EMBL/GenBank/DDBJ databases">
        <authorList>
            <consortium name="Pathogen Informatics"/>
        </authorList>
    </citation>
    <scope>NUCLEOTIDE SEQUENCE [LARGE SCALE GENOMIC DNA]</scope>
</reference>
<evidence type="ECO:0000256" key="1">
    <source>
        <dbReference type="ARBA" id="ARBA00023150"/>
    </source>
</evidence>
<dbReference type="GO" id="GO:0006777">
    <property type="term" value="P:Mo-molybdopterin cofactor biosynthetic process"/>
    <property type="evidence" value="ECO:0007669"/>
    <property type="project" value="UniProtKB-KW"/>
</dbReference>
<dbReference type="InterPro" id="IPR035985">
    <property type="entry name" value="Ubiquitin-activating_enz"/>
</dbReference>
<sequence length="753" mass="82651">MPAEFSHTLSNTDVLRYSRHIIVEEFGPEGQQRVGKSSLIIVGVGSLGAPVILYAAAAGFGHIGLVDYDVVTERDLSTQVIHSKLSIGRPKVDSAGDSIKRLNSMIKITKYRQKLNDSNADEIIKNYDCVADCTNTSASSLLLKKVCCVLRIPLVIGKVDSAGGRVFVVTSFHLQEVLESFCKCSSYSEETGKKDEELSWAVLGPEYGFVGCLMVTELLKIIALPHLAMSSNYSRCADCGTISSCHKFVPHGAAKKGIVLQVYEHLTEILSLQPGIIYEQRVKSEIPLAVYRKKTTSPLVFILGTRLGQRCQVENIVEKSCQGDFLKRSSVLIVGAGGLGCPVALYCAAAGVGCIGIIDHDKVSIDNLQRQVAFSEAVVGESKVESLKKAIIRLNGECLVKLHDVSLNSSNAKCIIDKYDIIADCSDNVPTRCLISDACSMLTKKRQIVSGSALGWYGQLSVYNNPKKPLCFRCLHPEPIPKSCNGNCSDNGVIGSVVGVIGSLQALEVMRIAQEESRQLINLGAVIKASCFLLRQGLKLNFSALFAGKLFAYDGYSGRLRDVLLRQKNENCLLCSGSWTESELPDRCDFYDSATDQKVTKFHVFFVGNPGDFLYHSANPSLQLIGISDRITPQETNKVLTQAVEPQPYLIDVRPPHQFRIGHLKNAIIVYPDIPFDELVKLNNADILQHMGATEDSLKSRKAVVICRRGNHSQLAVLDLRKKFPQLLSNTFKDMVGGYTSWQQVVDITFPIY</sequence>
<keyword evidence="4" id="KW-1185">Reference proteome</keyword>
<reference evidence="5" key="1">
    <citation type="submission" date="2017-02" db="UniProtKB">
        <authorList>
            <consortium name="WormBaseParasite"/>
        </authorList>
    </citation>
    <scope>IDENTIFICATION</scope>
</reference>
<dbReference type="InterPro" id="IPR045886">
    <property type="entry name" value="ThiF/MoeB/HesA"/>
</dbReference>
<dbReference type="WBParaSite" id="EVEC_0001298901-mRNA-1">
    <property type="protein sequence ID" value="EVEC_0001298901-mRNA-1"/>
    <property type="gene ID" value="EVEC_0001298901"/>
</dbReference>
<dbReference type="Pfam" id="PF00899">
    <property type="entry name" value="ThiF"/>
    <property type="match status" value="2"/>
</dbReference>
<dbReference type="SUPFAM" id="SSF69572">
    <property type="entry name" value="Activating enzymes of the ubiquitin-like proteins"/>
    <property type="match status" value="2"/>
</dbReference>
<dbReference type="PANTHER" id="PTHR10953:SF102">
    <property type="entry name" value="ADENYLYLTRANSFERASE AND SULFURTRANSFERASE MOCS3"/>
    <property type="match status" value="1"/>
</dbReference>
<evidence type="ECO:0000259" key="2">
    <source>
        <dbReference type="PROSITE" id="PS50206"/>
    </source>
</evidence>
<dbReference type="GO" id="GO:0002143">
    <property type="term" value="P:tRNA wobble position uridine thiolation"/>
    <property type="evidence" value="ECO:0007669"/>
    <property type="project" value="TreeGrafter"/>
</dbReference>
<dbReference type="STRING" id="51028.A0A0N4VPQ5"/>
<dbReference type="Gene3D" id="3.40.50.720">
    <property type="entry name" value="NAD(P)-binding Rossmann-like Domain"/>
    <property type="match status" value="2"/>
</dbReference>
<protein>
    <submittedName>
        <fullName evidence="5">Rhodanese domain-containing protein</fullName>
    </submittedName>
</protein>
<dbReference type="GO" id="GO:0016779">
    <property type="term" value="F:nucleotidyltransferase activity"/>
    <property type="evidence" value="ECO:0007669"/>
    <property type="project" value="TreeGrafter"/>
</dbReference>
<organism evidence="5">
    <name type="scientific">Enterobius vermicularis</name>
    <name type="common">Human pinworm</name>
    <dbReference type="NCBI Taxonomy" id="51028"/>
    <lineage>
        <taxon>Eukaryota</taxon>
        <taxon>Metazoa</taxon>
        <taxon>Ecdysozoa</taxon>
        <taxon>Nematoda</taxon>
        <taxon>Chromadorea</taxon>
        <taxon>Rhabditida</taxon>
        <taxon>Spirurina</taxon>
        <taxon>Oxyuridomorpha</taxon>
        <taxon>Oxyuroidea</taxon>
        <taxon>Oxyuridae</taxon>
        <taxon>Enterobius</taxon>
    </lineage>
</organism>